<dbReference type="OrthoDB" id="1931495at2759"/>
<name>S8CNA8_9LAMI</name>
<dbReference type="Proteomes" id="UP000015453">
    <property type="component" value="Unassembled WGS sequence"/>
</dbReference>
<accession>S8CNA8</accession>
<keyword evidence="2" id="KW-1185">Reference proteome</keyword>
<comment type="caution">
    <text evidence="1">The sequence shown here is derived from an EMBL/GenBank/DDBJ whole genome shotgun (WGS) entry which is preliminary data.</text>
</comment>
<protein>
    <submittedName>
        <fullName evidence="1">Uncharacterized protein</fullName>
    </submittedName>
</protein>
<sequence>MNLIGAAADSDGNKYGSPIFVWSDGRGAAGSAEPWSLAAAGMFRSPVVIAVTTDMYSTFRCTVHSTAAFCNRVITRLAVRFPNPTRNLRSSSIEMKSGEIELDDGGEEEEEEAVFVLTDEWRDFFAKSEANRNLQAKKKGKKNKMQGS</sequence>
<dbReference type="EMBL" id="AUSU01002502">
    <property type="protein sequence ID" value="EPS68664.1"/>
    <property type="molecule type" value="Genomic_DNA"/>
</dbReference>
<evidence type="ECO:0000313" key="1">
    <source>
        <dbReference type="EMBL" id="EPS68664.1"/>
    </source>
</evidence>
<reference evidence="1 2" key="1">
    <citation type="journal article" date="2013" name="BMC Genomics">
        <title>The miniature genome of a carnivorous plant Genlisea aurea contains a low number of genes and short non-coding sequences.</title>
        <authorList>
            <person name="Leushkin E.V."/>
            <person name="Sutormin R.A."/>
            <person name="Nabieva E.R."/>
            <person name="Penin A.A."/>
            <person name="Kondrashov A.S."/>
            <person name="Logacheva M.D."/>
        </authorList>
    </citation>
    <scope>NUCLEOTIDE SEQUENCE [LARGE SCALE GENOMIC DNA]</scope>
</reference>
<gene>
    <name evidence="1" type="ORF">M569_06107</name>
</gene>
<organism evidence="1 2">
    <name type="scientific">Genlisea aurea</name>
    <dbReference type="NCBI Taxonomy" id="192259"/>
    <lineage>
        <taxon>Eukaryota</taxon>
        <taxon>Viridiplantae</taxon>
        <taxon>Streptophyta</taxon>
        <taxon>Embryophyta</taxon>
        <taxon>Tracheophyta</taxon>
        <taxon>Spermatophyta</taxon>
        <taxon>Magnoliopsida</taxon>
        <taxon>eudicotyledons</taxon>
        <taxon>Gunneridae</taxon>
        <taxon>Pentapetalae</taxon>
        <taxon>asterids</taxon>
        <taxon>lamiids</taxon>
        <taxon>Lamiales</taxon>
        <taxon>Lentibulariaceae</taxon>
        <taxon>Genlisea</taxon>
    </lineage>
</organism>
<dbReference type="PANTHER" id="PTHR48235:SF1">
    <property type="entry name" value="OS01G0916700 PROTEIN"/>
    <property type="match status" value="1"/>
</dbReference>
<proteinExistence type="predicted"/>
<evidence type="ECO:0000313" key="2">
    <source>
        <dbReference type="Proteomes" id="UP000015453"/>
    </source>
</evidence>
<dbReference type="PANTHER" id="PTHR48235">
    <property type="entry name" value="OS01G0916700 PROTEIN"/>
    <property type="match status" value="1"/>
</dbReference>
<dbReference type="AlphaFoldDB" id="S8CNA8"/>